<dbReference type="GO" id="GO:0071949">
    <property type="term" value="F:FAD binding"/>
    <property type="evidence" value="ECO:0007669"/>
    <property type="project" value="InterPro"/>
</dbReference>
<dbReference type="EMBL" id="FJOG01000046">
    <property type="protein sequence ID" value="CZR67719.1"/>
    <property type="molecule type" value="Genomic_DNA"/>
</dbReference>
<dbReference type="PANTHER" id="PTHR42973:SF39">
    <property type="entry name" value="FAD-BINDING PCMH-TYPE DOMAIN-CONTAINING PROTEIN"/>
    <property type="match status" value="1"/>
</dbReference>
<dbReference type="InterPro" id="IPR036318">
    <property type="entry name" value="FAD-bd_PCMH-like_sf"/>
</dbReference>
<keyword evidence="5" id="KW-0560">Oxidoreductase</keyword>
<dbReference type="OrthoDB" id="415825at2759"/>
<dbReference type="Gene3D" id="3.40.462.20">
    <property type="match status" value="1"/>
</dbReference>
<sequence length="474" mass="52193">MAPITSDILSKLKAAFPEIVILTPASPEYEKSMERYFRSAEHQAGAVIYPRNVDDVADILRFSTNHKIDLAVCGVGHNGKGNSIENGLVIDLRKMTSVSVNPIKKTITTQGAAMWSDIYAEAEKYDLAAVGGVTPSVGVGGFTINGGYSWLNGAHGMGCDNLFEAEVVLADGRVMICSEKENEDLFWAMKGAGSIFGIVTKFVLKAHEQKNLVWKGEMGFKRSQLRGVCDVINKTMGEENNGGKASVLMLSGVLPGTSEVGIILIPWYNGPEDEAKTFFAPLLEMEPIFDTTKMMPFSQSGVEGGGSIGREWRKVIVGGSLMAPLDATWLGTMFEDLENLINTLPDAATSVIGFEFHNPVATMKIGQTETAYPDRGTHGTMFLSPTWTKEENDAVCRKWCEKEDAKMIKEFRKRQGEKQVDNTTRTSSGRYPNYDYLGLSPKEVYGVNYERILSLKKKYDPGNVFKEYVDLFLG</sequence>
<accession>A0A1L7XRV8</accession>
<dbReference type="Pfam" id="PF01565">
    <property type="entry name" value="FAD_binding_4"/>
    <property type="match status" value="1"/>
</dbReference>
<dbReference type="SUPFAM" id="SSF56176">
    <property type="entry name" value="FAD-binding/transporter-associated domain-like"/>
    <property type="match status" value="1"/>
</dbReference>
<comment type="similarity">
    <text evidence="2">Belongs to the oxygen-dependent FAD-linked oxidoreductase family.</text>
</comment>
<evidence type="ECO:0000313" key="7">
    <source>
        <dbReference type="EMBL" id="CZR67719.1"/>
    </source>
</evidence>
<comment type="cofactor">
    <cofactor evidence="1">
        <name>FAD</name>
        <dbReference type="ChEBI" id="CHEBI:57692"/>
    </cofactor>
</comment>
<dbReference type="Pfam" id="PF08031">
    <property type="entry name" value="BBE"/>
    <property type="match status" value="1"/>
</dbReference>
<evidence type="ECO:0000256" key="1">
    <source>
        <dbReference type="ARBA" id="ARBA00001974"/>
    </source>
</evidence>
<evidence type="ECO:0000313" key="8">
    <source>
        <dbReference type="Proteomes" id="UP000184330"/>
    </source>
</evidence>
<evidence type="ECO:0000256" key="2">
    <source>
        <dbReference type="ARBA" id="ARBA00005466"/>
    </source>
</evidence>
<dbReference type="InterPro" id="IPR016167">
    <property type="entry name" value="FAD-bd_PCMH_sub1"/>
</dbReference>
<dbReference type="PANTHER" id="PTHR42973">
    <property type="entry name" value="BINDING OXIDOREDUCTASE, PUTATIVE (AFU_ORTHOLOGUE AFUA_1G17690)-RELATED"/>
    <property type="match status" value="1"/>
</dbReference>
<evidence type="ECO:0000259" key="6">
    <source>
        <dbReference type="PROSITE" id="PS51387"/>
    </source>
</evidence>
<dbReference type="AlphaFoldDB" id="A0A1L7XRV8"/>
<keyword evidence="8" id="KW-1185">Reference proteome</keyword>
<dbReference type="PROSITE" id="PS51387">
    <property type="entry name" value="FAD_PCMH"/>
    <property type="match status" value="1"/>
</dbReference>
<evidence type="ECO:0000256" key="5">
    <source>
        <dbReference type="ARBA" id="ARBA00023002"/>
    </source>
</evidence>
<reference evidence="7 8" key="1">
    <citation type="submission" date="2016-03" db="EMBL/GenBank/DDBJ databases">
        <authorList>
            <person name="Ploux O."/>
        </authorList>
    </citation>
    <scope>NUCLEOTIDE SEQUENCE [LARGE SCALE GENOMIC DNA]</scope>
    <source>
        <strain evidence="7 8">UAMH 11012</strain>
    </source>
</reference>
<dbReference type="Gene3D" id="3.30.43.10">
    <property type="entry name" value="Uridine Diphospho-n-acetylenolpyruvylglucosamine Reductase, domain 2"/>
    <property type="match status" value="1"/>
</dbReference>
<name>A0A1L7XRV8_9HELO</name>
<keyword evidence="3" id="KW-0285">Flavoprotein</keyword>
<dbReference type="Proteomes" id="UP000184330">
    <property type="component" value="Unassembled WGS sequence"/>
</dbReference>
<dbReference type="InterPro" id="IPR012951">
    <property type="entry name" value="BBE"/>
</dbReference>
<keyword evidence="4" id="KW-0274">FAD</keyword>
<dbReference type="InterPro" id="IPR006094">
    <property type="entry name" value="Oxid_FAD_bind_N"/>
</dbReference>
<dbReference type="GO" id="GO:0016491">
    <property type="term" value="F:oxidoreductase activity"/>
    <property type="evidence" value="ECO:0007669"/>
    <property type="project" value="UniProtKB-KW"/>
</dbReference>
<dbReference type="InterPro" id="IPR016169">
    <property type="entry name" value="FAD-bd_PCMH_sub2"/>
</dbReference>
<protein>
    <submittedName>
        <fullName evidence="7">Related to 6-hydroxy-D-nicotine oxidase</fullName>
    </submittedName>
</protein>
<evidence type="ECO:0000256" key="4">
    <source>
        <dbReference type="ARBA" id="ARBA00022827"/>
    </source>
</evidence>
<organism evidence="7 8">
    <name type="scientific">Phialocephala subalpina</name>
    <dbReference type="NCBI Taxonomy" id="576137"/>
    <lineage>
        <taxon>Eukaryota</taxon>
        <taxon>Fungi</taxon>
        <taxon>Dikarya</taxon>
        <taxon>Ascomycota</taxon>
        <taxon>Pezizomycotina</taxon>
        <taxon>Leotiomycetes</taxon>
        <taxon>Helotiales</taxon>
        <taxon>Mollisiaceae</taxon>
        <taxon>Phialocephala</taxon>
        <taxon>Phialocephala fortinii species complex</taxon>
    </lineage>
</organism>
<gene>
    <name evidence="7" type="ORF">PAC_17618</name>
</gene>
<dbReference type="InterPro" id="IPR050416">
    <property type="entry name" value="FAD-linked_Oxidoreductase"/>
</dbReference>
<proteinExistence type="inferred from homology"/>
<dbReference type="InterPro" id="IPR016166">
    <property type="entry name" value="FAD-bd_PCMH"/>
</dbReference>
<feature type="domain" description="FAD-binding PCMH-type" evidence="6">
    <location>
        <begin position="40"/>
        <end position="209"/>
    </location>
</feature>
<evidence type="ECO:0000256" key="3">
    <source>
        <dbReference type="ARBA" id="ARBA00022630"/>
    </source>
</evidence>
<dbReference type="Gene3D" id="3.30.465.10">
    <property type="match status" value="1"/>
</dbReference>
<dbReference type="STRING" id="576137.A0A1L7XRV8"/>